<dbReference type="GO" id="GO:0016887">
    <property type="term" value="F:ATP hydrolysis activity"/>
    <property type="evidence" value="ECO:0007669"/>
    <property type="project" value="InterPro"/>
</dbReference>
<feature type="compositionally biased region" description="Low complexity" evidence="9">
    <location>
        <begin position="500"/>
        <end position="510"/>
    </location>
</feature>
<gene>
    <name evidence="11" type="ordered locus">MTES_0666</name>
</gene>
<evidence type="ECO:0000256" key="8">
    <source>
        <dbReference type="ARBA" id="ARBA00023136"/>
    </source>
</evidence>
<dbReference type="Pfam" id="PF00005">
    <property type="entry name" value="ABC_tran"/>
    <property type="match status" value="2"/>
</dbReference>
<keyword evidence="4" id="KW-0677">Repeat</keyword>
<evidence type="ECO:0000256" key="5">
    <source>
        <dbReference type="ARBA" id="ARBA00022741"/>
    </source>
</evidence>
<dbReference type="CDD" id="cd03216">
    <property type="entry name" value="ABC_Carb_Monos_I"/>
    <property type="match status" value="1"/>
</dbReference>
<dbReference type="PROSITE" id="PS50893">
    <property type="entry name" value="ABC_TRANSPORTER_2"/>
    <property type="match status" value="2"/>
</dbReference>
<dbReference type="PANTHER" id="PTHR43790:SF3">
    <property type="entry name" value="D-ALLOSE IMPORT ATP-BINDING PROTEIN ALSA-RELATED"/>
    <property type="match status" value="1"/>
</dbReference>
<reference key="2">
    <citation type="submission" date="2011-02" db="EMBL/GenBank/DDBJ databases">
        <title>Genome sequence of Microbacterium testaceum StLB037.</title>
        <authorList>
            <person name="Morohoshi T."/>
            <person name="Wang W.Z."/>
            <person name="Someya N."/>
            <person name="Ikeda T."/>
        </authorList>
    </citation>
    <scope>NUCLEOTIDE SEQUENCE</scope>
    <source>
        <strain>StLB037</strain>
    </source>
</reference>
<evidence type="ECO:0000259" key="10">
    <source>
        <dbReference type="PROSITE" id="PS50893"/>
    </source>
</evidence>
<evidence type="ECO:0000313" key="12">
    <source>
        <dbReference type="Proteomes" id="UP000008975"/>
    </source>
</evidence>
<feature type="domain" description="ABC transporter" evidence="10">
    <location>
        <begin position="251"/>
        <end position="496"/>
    </location>
</feature>
<accession>E8NCZ1</accession>
<dbReference type="InterPro" id="IPR003439">
    <property type="entry name" value="ABC_transporter-like_ATP-bd"/>
</dbReference>
<dbReference type="KEGG" id="mts:MTES_0666"/>
<keyword evidence="8" id="KW-0472">Membrane</keyword>
<dbReference type="eggNOG" id="COG1129">
    <property type="taxonomic scope" value="Bacteria"/>
</dbReference>
<reference evidence="11 12" key="1">
    <citation type="journal article" date="2011" name="J. Bacteriol.">
        <title>Genome sequence of Microbacterium testaceum StLB037, an N-acylhomoserine lactone-degrading bacterium isolated from potato leaves.</title>
        <authorList>
            <person name="Morohoshi T."/>
            <person name="Wang W.-Z."/>
            <person name="Someya N."/>
            <person name="Ikeda T."/>
        </authorList>
    </citation>
    <scope>NUCLEOTIDE SEQUENCE [LARGE SCALE GENOMIC DNA]</scope>
    <source>
        <strain evidence="11 12">StLB037</strain>
    </source>
</reference>
<dbReference type="PANTHER" id="PTHR43790">
    <property type="entry name" value="CARBOHYDRATE TRANSPORT ATP-BINDING PROTEIN MG119-RELATED"/>
    <property type="match status" value="1"/>
</dbReference>
<dbReference type="AlphaFoldDB" id="E8NCZ1"/>
<feature type="domain" description="ABC transporter" evidence="10">
    <location>
        <begin position="3"/>
        <end position="239"/>
    </location>
</feature>
<dbReference type="PROSITE" id="PS00211">
    <property type="entry name" value="ABC_TRANSPORTER_1"/>
    <property type="match status" value="1"/>
</dbReference>
<dbReference type="GO" id="GO:0005524">
    <property type="term" value="F:ATP binding"/>
    <property type="evidence" value="ECO:0007669"/>
    <property type="project" value="UniProtKB-KW"/>
</dbReference>
<evidence type="ECO:0000256" key="1">
    <source>
        <dbReference type="ARBA" id="ARBA00022448"/>
    </source>
</evidence>
<evidence type="ECO:0000256" key="3">
    <source>
        <dbReference type="ARBA" id="ARBA00022597"/>
    </source>
</evidence>
<dbReference type="RefSeq" id="WP_013583757.1">
    <property type="nucleotide sequence ID" value="NC_015125.1"/>
</dbReference>
<keyword evidence="3 11" id="KW-0762">Sugar transport</keyword>
<protein>
    <submittedName>
        <fullName evidence="11">ABC-type sugar transport system, ATPase component</fullName>
    </submittedName>
</protein>
<dbReference type="STRING" id="979556.MTES_0666"/>
<keyword evidence="2" id="KW-1003">Cell membrane</keyword>
<dbReference type="OrthoDB" id="39350at2"/>
<sequence>MSVTVRGLTKRYGATLALDDVTLDIPGGRIHALLGHNGAGKSTLIACLGGGVAPTAGTIDIDGTTHDALTPRTSIAAGVAVIYQHLSLLENMTVAENLFIGQELTAGGVIRRGEQHRLARAALDAVGATGIDPDVKVSTLPIGQRQLVEIAKVVRRDARLIVFDEPTAALSRAEAARLGELVRDLAGRGIAILYVTHLLGEVLALADAATVMRNGRAVWSAEGSAITRDALVAAISDGHGATNERPAPPRRGETPVLEVRGLTAPGLTPIDLSVAPGEIVACYGLVGSGRTRFLSTVFGRMPRTGGTLFIDGVPRETRSPAQGLRAGIALVPADRAREGLFAALPAQDNTVIDAMRRLGSWGLRSLRAERGVFDRIADGLALRPRAADLPAGRFSGGNQQKILLARWVNDAARTRVILLDDPTQGVDVGARKDIYDAIKTLAAEQGMGVIVATNEPEEVVDLAHRCLIFSKGAVVDEVDVALTTADGLLSAIHTAPAAAGATTGPVAHPASADLTEGPLP</sequence>
<keyword evidence="5" id="KW-0547">Nucleotide-binding</keyword>
<name>E8NCZ1_MICTS</name>
<dbReference type="SUPFAM" id="SSF52540">
    <property type="entry name" value="P-loop containing nucleoside triphosphate hydrolases"/>
    <property type="match status" value="2"/>
</dbReference>
<dbReference type="CDD" id="cd03215">
    <property type="entry name" value="ABC_Carb_Monos_II"/>
    <property type="match status" value="1"/>
</dbReference>
<keyword evidence="7" id="KW-1278">Translocase</keyword>
<dbReference type="InterPro" id="IPR050107">
    <property type="entry name" value="ABC_carbohydrate_import_ATPase"/>
</dbReference>
<proteinExistence type="predicted"/>
<evidence type="ECO:0000256" key="2">
    <source>
        <dbReference type="ARBA" id="ARBA00022475"/>
    </source>
</evidence>
<feature type="region of interest" description="Disordered" evidence="9">
    <location>
        <begin position="500"/>
        <end position="520"/>
    </location>
</feature>
<evidence type="ECO:0000256" key="4">
    <source>
        <dbReference type="ARBA" id="ARBA00022737"/>
    </source>
</evidence>
<keyword evidence="1" id="KW-0813">Transport</keyword>
<dbReference type="InterPro" id="IPR017871">
    <property type="entry name" value="ABC_transporter-like_CS"/>
</dbReference>
<dbReference type="EMBL" id="AP012052">
    <property type="protein sequence ID" value="BAJ73630.1"/>
    <property type="molecule type" value="Genomic_DNA"/>
</dbReference>
<dbReference type="Proteomes" id="UP000008975">
    <property type="component" value="Chromosome"/>
</dbReference>
<evidence type="ECO:0000256" key="6">
    <source>
        <dbReference type="ARBA" id="ARBA00022840"/>
    </source>
</evidence>
<dbReference type="HOGENOM" id="CLU_000604_92_3_11"/>
<organism evidence="11 12">
    <name type="scientific">Microbacterium testaceum (strain StLB037)</name>
    <dbReference type="NCBI Taxonomy" id="979556"/>
    <lineage>
        <taxon>Bacteria</taxon>
        <taxon>Bacillati</taxon>
        <taxon>Actinomycetota</taxon>
        <taxon>Actinomycetes</taxon>
        <taxon>Micrococcales</taxon>
        <taxon>Microbacteriaceae</taxon>
        <taxon>Microbacterium</taxon>
    </lineage>
</organism>
<evidence type="ECO:0000313" key="11">
    <source>
        <dbReference type="EMBL" id="BAJ73630.1"/>
    </source>
</evidence>
<evidence type="ECO:0000256" key="9">
    <source>
        <dbReference type="SAM" id="MobiDB-lite"/>
    </source>
</evidence>
<dbReference type="InterPro" id="IPR027417">
    <property type="entry name" value="P-loop_NTPase"/>
</dbReference>
<dbReference type="InterPro" id="IPR003593">
    <property type="entry name" value="AAA+_ATPase"/>
</dbReference>
<evidence type="ECO:0000256" key="7">
    <source>
        <dbReference type="ARBA" id="ARBA00022967"/>
    </source>
</evidence>
<dbReference type="SMART" id="SM00382">
    <property type="entry name" value="AAA"/>
    <property type="match status" value="2"/>
</dbReference>
<dbReference type="Gene3D" id="3.40.50.300">
    <property type="entry name" value="P-loop containing nucleotide triphosphate hydrolases"/>
    <property type="match status" value="2"/>
</dbReference>
<keyword evidence="6" id="KW-0067">ATP-binding</keyword>